<evidence type="ECO:0000259" key="2">
    <source>
        <dbReference type="Pfam" id="PF02720"/>
    </source>
</evidence>
<feature type="compositionally biased region" description="Low complexity" evidence="1">
    <location>
        <begin position="175"/>
        <end position="193"/>
    </location>
</feature>
<dbReference type="InterPro" id="IPR003870">
    <property type="entry name" value="DUF222"/>
</dbReference>
<protein>
    <submittedName>
        <fullName evidence="3">DUF222 domain-containing protein</fullName>
    </submittedName>
</protein>
<feature type="region of interest" description="Disordered" evidence="1">
    <location>
        <begin position="697"/>
        <end position="722"/>
    </location>
</feature>
<dbReference type="EMBL" id="WLZY01000001">
    <property type="protein sequence ID" value="NDL55779.1"/>
    <property type="molecule type" value="Genomic_DNA"/>
</dbReference>
<feature type="domain" description="DUF222" evidence="2">
    <location>
        <begin position="265"/>
        <end position="615"/>
    </location>
</feature>
<dbReference type="CDD" id="cd00085">
    <property type="entry name" value="HNHc"/>
    <property type="match status" value="1"/>
</dbReference>
<evidence type="ECO:0000313" key="3">
    <source>
        <dbReference type="EMBL" id="NDL55779.1"/>
    </source>
</evidence>
<dbReference type="Pfam" id="PF02720">
    <property type="entry name" value="DUF222"/>
    <property type="match status" value="1"/>
</dbReference>
<dbReference type="AlphaFoldDB" id="A0A7K3LXL6"/>
<name>A0A7K3LXL6_9ACTN</name>
<comment type="caution">
    <text evidence="3">The sequence shown here is derived from an EMBL/GenBank/DDBJ whole genome shotgun (WGS) entry which is preliminary data.</text>
</comment>
<proteinExistence type="predicted"/>
<dbReference type="Proteomes" id="UP000460435">
    <property type="component" value="Unassembled WGS sequence"/>
</dbReference>
<organism evidence="3 4">
    <name type="scientific">Phytoactinopolyspora mesophila</name>
    <dbReference type="NCBI Taxonomy" id="2650750"/>
    <lineage>
        <taxon>Bacteria</taxon>
        <taxon>Bacillati</taxon>
        <taxon>Actinomycetota</taxon>
        <taxon>Actinomycetes</taxon>
        <taxon>Jiangellales</taxon>
        <taxon>Jiangellaceae</taxon>
        <taxon>Phytoactinopolyspora</taxon>
    </lineage>
</organism>
<feature type="region of interest" description="Disordered" evidence="1">
    <location>
        <begin position="153"/>
        <end position="232"/>
    </location>
</feature>
<evidence type="ECO:0000256" key="1">
    <source>
        <dbReference type="SAM" id="MobiDB-lite"/>
    </source>
</evidence>
<evidence type="ECO:0000313" key="4">
    <source>
        <dbReference type="Proteomes" id="UP000460435"/>
    </source>
</evidence>
<feature type="region of interest" description="Disordered" evidence="1">
    <location>
        <begin position="452"/>
        <end position="499"/>
    </location>
</feature>
<sequence length="722" mass="75634">MAARRGWANISSGIRRHYRLGARGATGFRLRVVVATARWPACSTVGAAAARTPGARDDLMPRRGDAPIRSGSCGKAGKTIEAELTFDYLVGMSDSHGNLAVPDGPEPAGGVDACDVDAEWVRLVAAELARSEPIAGSLADVADGEDVFGDLGFDVLHPDAGPDGLETDDPGADESGPNCPGPNCSGPNCSGPNVSDPNVSDPNGPGLDDPDTLNELGRPGGPVPGVDRSGVAGMAPGTRLAAILDAVSPGELGVRELADVVAAWERMMAWCAAKQAEAAAELTHRRELRPDDGGGQFASLHPVPATAAALCAVRPWTKPQAEKLVDQSVVLVEKYPAVHQALFEGRLDVAKARILTRALAKCDSEVAELIEKAVLPFVHIWTEVKLSRVVNELLHELDAAGAKRRRREARDRRDVWLEPGEDGMAWLIAYLPAEEATAVMAAINAAAESEGAARGAGQDSARPADGATSDGATSDGAASDGATGGSRTRQGPGTKGQRRADALASLGWLSLAAGHLGGRECTACGVPAGTRLSKAHGRPVTVNVTVPMSTLLGLDEHPAYLDGYGPIDPDVARCLAAAGVWTWVGTAPAGGHAIDYGTTRYEPPQALVDFVILRDRECLMPGCHRPAQRCEIDHRRPWPYGPTSACNCSALCKACHVQKHRAGWTVEHLGEGRQRWTSPTGHSSVISFPRIAPDAWEGATSRRDRGYESAKAPPAGSGDPPF</sequence>
<accession>A0A7K3LXL6</accession>
<feature type="compositionally biased region" description="Low complexity" evidence="1">
    <location>
        <begin position="464"/>
        <end position="481"/>
    </location>
</feature>
<reference evidence="3 4" key="1">
    <citation type="submission" date="2019-11" db="EMBL/GenBank/DDBJ databases">
        <authorList>
            <person name="Li X.-J."/>
            <person name="Feng X.-M."/>
        </authorList>
    </citation>
    <scope>NUCLEOTIDE SEQUENCE [LARGE SCALE GENOMIC DNA]</scope>
    <source>
        <strain evidence="3 4">XMNu-373</strain>
    </source>
</reference>
<gene>
    <name evidence="3" type="ORF">F7O44_01705</name>
</gene>
<dbReference type="InterPro" id="IPR003615">
    <property type="entry name" value="HNH_nuc"/>
</dbReference>
<keyword evidence="4" id="KW-1185">Reference proteome</keyword>